<dbReference type="AlphaFoldDB" id="A0A0A9D2H3"/>
<organism evidence="1">
    <name type="scientific">Arundo donax</name>
    <name type="common">Giant reed</name>
    <name type="synonym">Donax arundinaceus</name>
    <dbReference type="NCBI Taxonomy" id="35708"/>
    <lineage>
        <taxon>Eukaryota</taxon>
        <taxon>Viridiplantae</taxon>
        <taxon>Streptophyta</taxon>
        <taxon>Embryophyta</taxon>
        <taxon>Tracheophyta</taxon>
        <taxon>Spermatophyta</taxon>
        <taxon>Magnoliopsida</taxon>
        <taxon>Liliopsida</taxon>
        <taxon>Poales</taxon>
        <taxon>Poaceae</taxon>
        <taxon>PACMAD clade</taxon>
        <taxon>Arundinoideae</taxon>
        <taxon>Arundineae</taxon>
        <taxon>Arundo</taxon>
    </lineage>
</organism>
<reference evidence="1" key="2">
    <citation type="journal article" date="2015" name="Data Brief">
        <title>Shoot transcriptome of the giant reed, Arundo donax.</title>
        <authorList>
            <person name="Barrero R.A."/>
            <person name="Guerrero F.D."/>
            <person name="Moolhuijzen P."/>
            <person name="Goolsby J.A."/>
            <person name="Tidwell J."/>
            <person name="Bellgard S.E."/>
            <person name="Bellgard M.I."/>
        </authorList>
    </citation>
    <scope>NUCLEOTIDE SEQUENCE</scope>
    <source>
        <tissue evidence="1">Shoot tissue taken approximately 20 cm above the soil surface</tissue>
    </source>
</reference>
<evidence type="ECO:0000313" key="1">
    <source>
        <dbReference type="EMBL" id="JAD82799.1"/>
    </source>
</evidence>
<accession>A0A0A9D2H3</accession>
<sequence>MFGFLARMCISPCFSDVPRRITLTICLALSKNESNLLLFLNTSSSSFGSLSTPERDFR</sequence>
<reference evidence="1" key="1">
    <citation type="submission" date="2014-09" db="EMBL/GenBank/DDBJ databases">
        <authorList>
            <person name="Magalhaes I.L.F."/>
            <person name="Oliveira U."/>
            <person name="Santos F.R."/>
            <person name="Vidigal T.H.D.A."/>
            <person name="Brescovit A.D."/>
            <person name="Santos A.J."/>
        </authorList>
    </citation>
    <scope>NUCLEOTIDE SEQUENCE</scope>
    <source>
        <tissue evidence="1">Shoot tissue taken approximately 20 cm above the soil surface</tissue>
    </source>
</reference>
<name>A0A0A9D2H3_ARUDO</name>
<dbReference type="EMBL" id="GBRH01215096">
    <property type="protein sequence ID" value="JAD82799.1"/>
    <property type="molecule type" value="Transcribed_RNA"/>
</dbReference>
<proteinExistence type="predicted"/>
<protein>
    <submittedName>
        <fullName evidence="1">Uncharacterized protein</fullName>
    </submittedName>
</protein>